<organism evidence="8 9">
    <name type="scientific">Tilletiopsis washingtonensis</name>
    <dbReference type="NCBI Taxonomy" id="58919"/>
    <lineage>
        <taxon>Eukaryota</taxon>
        <taxon>Fungi</taxon>
        <taxon>Dikarya</taxon>
        <taxon>Basidiomycota</taxon>
        <taxon>Ustilaginomycotina</taxon>
        <taxon>Exobasidiomycetes</taxon>
        <taxon>Entylomatales</taxon>
        <taxon>Entylomatales incertae sedis</taxon>
        <taxon>Tilletiopsis</taxon>
    </lineage>
</organism>
<dbReference type="EMBL" id="KZ819294">
    <property type="protein sequence ID" value="PWN97716.1"/>
    <property type="molecule type" value="Genomic_DNA"/>
</dbReference>
<sequence>MPALKKTEINASLFPDVAAGPATASSSRHTTALNTPAGSVYATEDADGDEGPLGMPTADGNEKIVLVQFEEDDPENPLLWTRAQKWSAVVLLNAMTMCIGLSTSAYSSGIGKMSAELGVSDVAGQVGMFTFNAACAVMPLFVAPLTELAGRRYIFVGAFGAFVAVSFMLAFGQNLATQIIGRLLQGAFGSIGTILVGGVMSDCFGEAERALPMSIFSFSAIFSTIAAPAYSGYIDQYLGWRWIQYIHIIFSGIVFLFEAAFLRESRADAILRTRAARLRKETGDGRFRAQIELEGESIGALFRQQSLRALKLLVTEPVVSLYGLYIALAWGTVFLFLSVIPLTFQGNHGWSEGNAGLPYLALILGCFAGFATGLWQDHLYRKDTVQRGGTARPEARLFGAMYFGPLFGIGIMIYSWTQFGFVHWIAPCIALFLIIVGIYHVFLSVYQYTSDSYPTVASSAIAAQGLMRNGFAASFPLFGRQMFQGMGLQWAGLLLACLALAIAPLPFVLFAKGETIRRRSRYAAASTGAKGKGDEESEQKGSR</sequence>
<feature type="transmembrane region" description="Helical" evidence="6">
    <location>
        <begin position="421"/>
        <end position="443"/>
    </location>
</feature>
<feature type="transmembrane region" description="Helical" evidence="6">
    <location>
        <begin position="455"/>
        <end position="478"/>
    </location>
</feature>
<dbReference type="OrthoDB" id="5376138at2759"/>
<evidence type="ECO:0000256" key="4">
    <source>
        <dbReference type="ARBA" id="ARBA00023136"/>
    </source>
</evidence>
<evidence type="ECO:0000259" key="7">
    <source>
        <dbReference type="PROSITE" id="PS50850"/>
    </source>
</evidence>
<reference evidence="8 9" key="1">
    <citation type="journal article" date="2018" name="Mol. Biol. Evol.">
        <title>Broad Genomic Sampling Reveals a Smut Pathogenic Ancestry of the Fungal Clade Ustilaginomycotina.</title>
        <authorList>
            <person name="Kijpornyongpan T."/>
            <person name="Mondo S.J."/>
            <person name="Barry K."/>
            <person name="Sandor L."/>
            <person name="Lee J."/>
            <person name="Lipzen A."/>
            <person name="Pangilinan J."/>
            <person name="LaButti K."/>
            <person name="Hainaut M."/>
            <person name="Henrissat B."/>
            <person name="Grigoriev I.V."/>
            <person name="Spatafora J.W."/>
            <person name="Aime M.C."/>
        </authorList>
    </citation>
    <scope>NUCLEOTIDE SEQUENCE [LARGE SCALE GENOMIC DNA]</scope>
    <source>
        <strain evidence="8 9">MCA 4186</strain>
    </source>
</reference>
<dbReference type="InterPro" id="IPR020846">
    <property type="entry name" value="MFS_dom"/>
</dbReference>
<dbReference type="STRING" id="58919.A0A316Z8Y0"/>
<feature type="transmembrane region" description="Helical" evidence="6">
    <location>
        <begin position="356"/>
        <end position="375"/>
    </location>
</feature>
<feature type="transmembrane region" description="Helical" evidence="6">
    <location>
        <begin position="126"/>
        <end position="146"/>
    </location>
</feature>
<feature type="transmembrane region" description="Helical" evidence="6">
    <location>
        <begin position="153"/>
        <end position="173"/>
    </location>
</feature>
<dbReference type="GO" id="GO:0005886">
    <property type="term" value="C:plasma membrane"/>
    <property type="evidence" value="ECO:0007669"/>
    <property type="project" value="TreeGrafter"/>
</dbReference>
<accession>A0A316Z8Y0</accession>
<evidence type="ECO:0000313" key="9">
    <source>
        <dbReference type="Proteomes" id="UP000245946"/>
    </source>
</evidence>
<dbReference type="PANTHER" id="PTHR23502:SF45">
    <property type="entry name" value="MAJOR FACILITATOR SUPERFAMILY (MFS) PROFILE DOMAIN-CONTAINING PROTEIN"/>
    <property type="match status" value="1"/>
</dbReference>
<evidence type="ECO:0000256" key="5">
    <source>
        <dbReference type="SAM" id="MobiDB-lite"/>
    </source>
</evidence>
<dbReference type="Gene3D" id="1.20.1250.20">
    <property type="entry name" value="MFS general substrate transporter like domains"/>
    <property type="match status" value="1"/>
</dbReference>
<feature type="transmembrane region" description="Helical" evidence="6">
    <location>
        <begin position="490"/>
        <end position="511"/>
    </location>
</feature>
<feature type="compositionally biased region" description="Polar residues" evidence="5">
    <location>
        <begin position="23"/>
        <end position="37"/>
    </location>
</feature>
<feature type="transmembrane region" description="Helical" evidence="6">
    <location>
        <begin position="179"/>
        <end position="199"/>
    </location>
</feature>
<dbReference type="AlphaFoldDB" id="A0A316Z8Y0"/>
<proteinExistence type="predicted"/>
<feature type="region of interest" description="Disordered" evidence="5">
    <location>
        <begin position="522"/>
        <end position="543"/>
    </location>
</feature>
<feature type="transmembrane region" description="Helical" evidence="6">
    <location>
        <begin position="211"/>
        <end position="230"/>
    </location>
</feature>
<evidence type="ECO:0000256" key="6">
    <source>
        <dbReference type="SAM" id="Phobius"/>
    </source>
</evidence>
<dbReference type="Pfam" id="PF07690">
    <property type="entry name" value="MFS_1"/>
    <property type="match status" value="1"/>
</dbReference>
<gene>
    <name evidence="8" type="ORF">FA09DRAFT_339203</name>
</gene>
<dbReference type="GeneID" id="37271736"/>
<keyword evidence="9" id="KW-1185">Reference proteome</keyword>
<evidence type="ECO:0000256" key="1">
    <source>
        <dbReference type="ARBA" id="ARBA00004141"/>
    </source>
</evidence>
<feature type="compositionally biased region" description="Basic and acidic residues" evidence="5">
    <location>
        <begin position="531"/>
        <end position="543"/>
    </location>
</feature>
<evidence type="ECO:0000256" key="3">
    <source>
        <dbReference type="ARBA" id="ARBA00022989"/>
    </source>
</evidence>
<keyword evidence="4 6" id="KW-0472">Membrane</keyword>
<protein>
    <submittedName>
        <fullName evidence="8">MFS general substrate transporter</fullName>
    </submittedName>
</protein>
<feature type="transmembrane region" description="Helical" evidence="6">
    <location>
        <begin position="86"/>
        <end position="106"/>
    </location>
</feature>
<dbReference type="FunFam" id="1.20.1250.20:FF:000082">
    <property type="entry name" value="MFS multidrug transporter, putative"/>
    <property type="match status" value="1"/>
</dbReference>
<dbReference type="Proteomes" id="UP000245946">
    <property type="component" value="Unassembled WGS sequence"/>
</dbReference>
<name>A0A316Z8Y0_9BASI</name>
<evidence type="ECO:0000256" key="2">
    <source>
        <dbReference type="ARBA" id="ARBA00022692"/>
    </source>
</evidence>
<dbReference type="SUPFAM" id="SSF103473">
    <property type="entry name" value="MFS general substrate transporter"/>
    <property type="match status" value="1"/>
</dbReference>
<dbReference type="InterPro" id="IPR011701">
    <property type="entry name" value="MFS"/>
</dbReference>
<feature type="transmembrane region" description="Helical" evidence="6">
    <location>
        <begin position="321"/>
        <end position="344"/>
    </location>
</feature>
<feature type="domain" description="Major facilitator superfamily (MFS) profile" evidence="7">
    <location>
        <begin position="88"/>
        <end position="516"/>
    </location>
</feature>
<dbReference type="RefSeq" id="XP_025597995.1">
    <property type="nucleotide sequence ID" value="XM_025744192.1"/>
</dbReference>
<keyword evidence="3 6" id="KW-1133">Transmembrane helix</keyword>
<dbReference type="InterPro" id="IPR036259">
    <property type="entry name" value="MFS_trans_sf"/>
</dbReference>
<keyword evidence="2 6" id="KW-0812">Transmembrane</keyword>
<dbReference type="PANTHER" id="PTHR23502">
    <property type="entry name" value="MAJOR FACILITATOR SUPERFAMILY"/>
    <property type="match status" value="1"/>
</dbReference>
<feature type="region of interest" description="Disordered" evidence="5">
    <location>
        <begin position="20"/>
        <end position="57"/>
    </location>
</feature>
<dbReference type="GO" id="GO:0022857">
    <property type="term" value="F:transmembrane transporter activity"/>
    <property type="evidence" value="ECO:0007669"/>
    <property type="project" value="InterPro"/>
</dbReference>
<evidence type="ECO:0000313" key="8">
    <source>
        <dbReference type="EMBL" id="PWN97716.1"/>
    </source>
</evidence>
<dbReference type="PROSITE" id="PS50850">
    <property type="entry name" value="MFS"/>
    <property type="match status" value="1"/>
</dbReference>
<feature type="transmembrane region" description="Helical" evidence="6">
    <location>
        <begin position="242"/>
        <end position="262"/>
    </location>
</feature>
<comment type="subcellular location">
    <subcellularLocation>
        <location evidence="1">Membrane</location>
        <topology evidence="1">Multi-pass membrane protein</topology>
    </subcellularLocation>
</comment>
<feature type="transmembrane region" description="Helical" evidence="6">
    <location>
        <begin position="395"/>
        <end position="415"/>
    </location>
</feature>